<dbReference type="SMART" id="SM00704">
    <property type="entry name" value="ZnF_CDGSH"/>
    <property type="match status" value="2"/>
</dbReference>
<dbReference type="HOGENOM" id="CLU_1963833_0_0_1"/>
<keyword evidence="3" id="KW-0408">Iron</keyword>
<dbReference type="InterPro" id="IPR018967">
    <property type="entry name" value="FeS-contain_CDGSH-typ"/>
</dbReference>
<keyword evidence="2" id="KW-0479">Metal-binding</keyword>
<dbReference type="EMBL" id="CT868463">
    <property type="protein sequence ID" value="CAK83245.1"/>
    <property type="molecule type" value="Genomic_DNA"/>
</dbReference>
<dbReference type="GO" id="GO:0051604">
    <property type="term" value="P:protein maturation"/>
    <property type="evidence" value="ECO:0000318"/>
    <property type="project" value="GO_Central"/>
</dbReference>
<dbReference type="eggNOG" id="KOG4605">
    <property type="taxonomic scope" value="Eukaryota"/>
</dbReference>
<dbReference type="RefSeq" id="XP_001450642.1">
    <property type="nucleotide sequence ID" value="XM_001450605.2"/>
</dbReference>
<dbReference type="InterPro" id="IPR052950">
    <property type="entry name" value="CISD"/>
</dbReference>
<name>A0DJM8_PARTE</name>
<evidence type="ECO:0000256" key="1">
    <source>
        <dbReference type="ARBA" id="ARBA00022714"/>
    </source>
</evidence>
<dbReference type="Proteomes" id="UP000000600">
    <property type="component" value="Unassembled WGS sequence"/>
</dbReference>
<dbReference type="OMA" id="CFTVQIK"/>
<dbReference type="PANTHER" id="PTHR46491:SF3">
    <property type="entry name" value="CDGSH IRON-SULFUR DOMAIN-CONTAINING PROTEIN 3, MITOCHONDRIAL"/>
    <property type="match status" value="1"/>
</dbReference>
<protein>
    <recommendedName>
        <fullName evidence="6">Iron-binding zinc finger CDGSH type domain-containing protein</fullName>
    </recommendedName>
</protein>
<sequence length="151" mass="17341">MIYVVYDLINIESYSNFLKFQKKMIRMLMKRCFTVQIKELEEAGKVIKLNKQHKKAEVEQFTPIPTSPVLGPIKIEDPKVSNKTYRWCSCGLSQKQPLCDGSHQGTSFKPFRFTLEQETDSLQLCGCKLTKNVPFCDGQTCVNLRKQSGQP</sequence>
<proteinExistence type="predicted"/>
<feature type="domain" description="Iron-binding zinc finger CDGSH type" evidence="6">
    <location>
        <begin position="66"/>
        <end position="109"/>
    </location>
</feature>
<feature type="domain" description="Iron-binding zinc finger CDGSH type" evidence="6">
    <location>
        <begin position="110"/>
        <end position="147"/>
    </location>
</feature>
<dbReference type="PANTHER" id="PTHR46491">
    <property type="entry name" value="CDGSH IRON SULFUR DOMAIN PROTEIN HOMOLOG"/>
    <property type="match status" value="1"/>
</dbReference>
<organism evidence="7 8">
    <name type="scientific">Paramecium tetraurelia</name>
    <dbReference type="NCBI Taxonomy" id="5888"/>
    <lineage>
        <taxon>Eukaryota</taxon>
        <taxon>Sar</taxon>
        <taxon>Alveolata</taxon>
        <taxon>Ciliophora</taxon>
        <taxon>Intramacronucleata</taxon>
        <taxon>Oligohymenophorea</taxon>
        <taxon>Peniculida</taxon>
        <taxon>Parameciidae</taxon>
        <taxon>Paramecium</taxon>
    </lineage>
</organism>
<dbReference type="GeneID" id="5036427"/>
<evidence type="ECO:0000313" key="7">
    <source>
        <dbReference type="EMBL" id="CAK83245.1"/>
    </source>
</evidence>
<dbReference type="InParanoid" id="A0DJM8"/>
<evidence type="ECO:0000256" key="5">
    <source>
        <dbReference type="ARBA" id="ARBA00034078"/>
    </source>
</evidence>
<dbReference type="Pfam" id="PF09360">
    <property type="entry name" value="zf-CDGSH"/>
    <property type="match status" value="1"/>
</dbReference>
<dbReference type="AlphaFoldDB" id="A0DJM8"/>
<keyword evidence="1" id="KW-0001">2Fe-2S</keyword>
<dbReference type="Gene3D" id="3.40.5.90">
    <property type="entry name" value="CDGSH iron-sulfur domain, mitoNEET-type"/>
    <property type="match status" value="2"/>
</dbReference>
<dbReference type="GO" id="GO:0046872">
    <property type="term" value="F:metal ion binding"/>
    <property type="evidence" value="ECO:0007669"/>
    <property type="project" value="UniProtKB-KW"/>
</dbReference>
<dbReference type="InterPro" id="IPR042216">
    <property type="entry name" value="MitoNEET_CISD"/>
</dbReference>
<dbReference type="OrthoDB" id="282488at2759"/>
<evidence type="ECO:0000256" key="4">
    <source>
        <dbReference type="ARBA" id="ARBA00023014"/>
    </source>
</evidence>
<dbReference type="GO" id="GO:0005739">
    <property type="term" value="C:mitochondrion"/>
    <property type="evidence" value="ECO:0000318"/>
    <property type="project" value="GO_Central"/>
</dbReference>
<evidence type="ECO:0000256" key="3">
    <source>
        <dbReference type="ARBA" id="ARBA00023004"/>
    </source>
</evidence>
<dbReference type="KEGG" id="ptm:GSPATT00017589001"/>
<gene>
    <name evidence="7" type="ORF">GSPATT00017589001</name>
</gene>
<evidence type="ECO:0000259" key="6">
    <source>
        <dbReference type="SMART" id="SM00704"/>
    </source>
</evidence>
<reference evidence="7 8" key="1">
    <citation type="journal article" date="2006" name="Nature">
        <title>Global trends of whole-genome duplications revealed by the ciliate Paramecium tetraurelia.</title>
        <authorList>
            <consortium name="Genoscope"/>
            <person name="Aury J.-M."/>
            <person name="Jaillon O."/>
            <person name="Duret L."/>
            <person name="Noel B."/>
            <person name="Jubin C."/>
            <person name="Porcel B.M."/>
            <person name="Segurens B."/>
            <person name="Daubin V."/>
            <person name="Anthouard V."/>
            <person name="Aiach N."/>
            <person name="Arnaiz O."/>
            <person name="Billaut A."/>
            <person name="Beisson J."/>
            <person name="Blanc I."/>
            <person name="Bouhouche K."/>
            <person name="Camara F."/>
            <person name="Duharcourt S."/>
            <person name="Guigo R."/>
            <person name="Gogendeau D."/>
            <person name="Katinka M."/>
            <person name="Keller A.-M."/>
            <person name="Kissmehl R."/>
            <person name="Klotz C."/>
            <person name="Koll F."/>
            <person name="Le Moue A."/>
            <person name="Lepere C."/>
            <person name="Malinsky S."/>
            <person name="Nowacki M."/>
            <person name="Nowak J.K."/>
            <person name="Plattner H."/>
            <person name="Poulain J."/>
            <person name="Ruiz F."/>
            <person name="Serrano V."/>
            <person name="Zagulski M."/>
            <person name="Dessen P."/>
            <person name="Betermier M."/>
            <person name="Weissenbach J."/>
            <person name="Scarpelli C."/>
            <person name="Schachter V."/>
            <person name="Sperling L."/>
            <person name="Meyer E."/>
            <person name="Cohen J."/>
            <person name="Wincker P."/>
        </authorList>
    </citation>
    <scope>NUCLEOTIDE SEQUENCE [LARGE SCALE GENOMIC DNA]</scope>
    <source>
        <strain evidence="7 8">Stock d4-2</strain>
    </source>
</reference>
<comment type="cofactor">
    <cofactor evidence="5">
        <name>[2Fe-2S] cluster</name>
        <dbReference type="ChEBI" id="CHEBI:190135"/>
    </cofactor>
</comment>
<dbReference type="GO" id="GO:0051537">
    <property type="term" value="F:2 iron, 2 sulfur cluster binding"/>
    <property type="evidence" value="ECO:0000318"/>
    <property type="project" value="GO_Central"/>
</dbReference>
<keyword evidence="8" id="KW-1185">Reference proteome</keyword>
<dbReference type="STRING" id="5888.A0DJM8"/>
<evidence type="ECO:0000313" key="8">
    <source>
        <dbReference type="Proteomes" id="UP000000600"/>
    </source>
</evidence>
<evidence type="ECO:0000256" key="2">
    <source>
        <dbReference type="ARBA" id="ARBA00022723"/>
    </source>
</evidence>
<keyword evidence="4" id="KW-0411">Iron-sulfur</keyword>
<accession>A0DJM8</accession>